<dbReference type="AlphaFoldDB" id="A0A2S4K1N3"/>
<dbReference type="PANTHER" id="PTHR21043:SF0">
    <property type="entry name" value="MITOCHONDRIAL ASSEMBLY OF RIBOSOMAL LARGE SUBUNIT PROTEIN 1"/>
    <property type="match status" value="1"/>
</dbReference>
<name>A0A2S4K1N3_9SPIO</name>
<dbReference type="PANTHER" id="PTHR21043">
    <property type="entry name" value="IOJAP SUPERFAMILY ORTHOLOG"/>
    <property type="match status" value="1"/>
</dbReference>
<dbReference type="HAMAP" id="MF_01477">
    <property type="entry name" value="Iojap_RsfS"/>
    <property type="match status" value="1"/>
</dbReference>
<dbReference type="Pfam" id="PF02410">
    <property type="entry name" value="RsfS"/>
    <property type="match status" value="1"/>
</dbReference>
<dbReference type="OrthoDB" id="9793681at2"/>
<keyword evidence="4" id="KW-1185">Reference proteome</keyword>
<protein>
    <recommendedName>
        <fullName evidence="2">Ribosomal silencing factor RsfS</fullName>
    </recommendedName>
</protein>
<organism evidence="3 4">
    <name type="scientific">Alkalispirochaeta sphaeroplastigenens</name>
    <dbReference type="NCBI Taxonomy" id="1187066"/>
    <lineage>
        <taxon>Bacteria</taxon>
        <taxon>Pseudomonadati</taxon>
        <taxon>Spirochaetota</taxon>
        <taxon>Spirochaetia</taxon>
        <taxon>Spirochaetales</taxon>
        <taxon>Spirochaetaceae</taxon>
        <taxon>Alkalispirochaeta</taxon>
    </lineage>
</organism>
<dbReference type="GO" id="GO:0043023">
    <property type="term" value="F:ribosomal large subunit binding"/>
    <property type="evidence" value="ECO:0007669"/>
    <property type="project" value="TreeGrafter"/>
</dbReference>
<keyword evidence="2" id="KW-0810">Translation regulation</keyword>
<comment type="subcellular location">
    <subcellularLocation>
        <location evidence="2">Cytoplasm</location>
    </subcellularLocation>
</comment>
<accession>A0A2S4K1N3</accession>
<comment type="similarity">
    <text evidence="1 2">Belongs to the Iojap/RsfS family.</text>
</comment>
<dbReference type="GO" id="GO:0005737">
    <property type="term" value="C:cytoplasm"/>
    <property type="evidence" value="ECO:0007669"/>
    <property type="project" value="UniProtKB-SubCell"/>
</dbReference>
<gene>
    <name evidence="2" type="primary">rsfS</name>
    <name evidence="3" type="ORF">AU468_00400</name>
</gene>
<proteinExistence type="inferred from homology"/>
<comment type="function">
    <text evidence="2">Functions as a ribosomal silencing factor. Interacts with ribosomal protein uL14 (rplN), blocking formation of intersubunit bridge B8. Prevents association of the 30S and 50S ribosomal subunits and the formation of functional ribosomes, thus repressing translation.</text>
</comment>
<dbReference type="EMBL" id="LPWH01000001">
    <property type="protein sequence ID" value="POR05669.1"/>
    <property type="molecule type" value="Genomic_DNA"/>
</dbReference>
<dbReference type="SUPFAM" id="SSF81301">
    <property type="entry name" value="Nucleotidyltransferase"/>
    <property type="match status" value="1"/>
</dbReference>
<dbReference type="RefSeq" id="WP_103679016.1">
    <property type="nucleotide sequence ID" value="NZ_LPWH01000001.1"/>
</dbReference>
<dbReference type="NCBIfam" id="TIGR00090">
    <property type="entry name" value="rsfS_iojap_ybeB"/>
    <property type="match status" value="1"/>
</dbReference>
<dbReference type="Gene3D" id="3.30.460.10">
    <property type="entry name" value="Beta Polymerase, domain 2"/>
    <property type="match status" value="1"/>
</dbReference>
<reference evidence="4" key="1">
    <citation type="submission" date="2015-12" db="EMBL/GenBank/DDBJ databases">
        <authorList>
            <person name="Lodha T.D."/>
            <person name="Chintalapati S."/>
            <person name="Chintalapati V.R."/>
            <person name="Sravanthi T."/>
        </authorList>
    </citation>
    <scope>NUCLEOTIDE SEQUENCE [LARGE SCALE GENOMIC DNA]</scope>
    <source>
        <strain evidence="4">JC133</strain>
    </source>
</reference>
<evidence type="ECO:0000256" key="1">
    <source>
        <dbReference type="ARBA" id="ARBA00010574"/>
    </source>
</evidence>
<dbReference type="GO" id="GO:0090071">
    <property type="term" value="P:negative regulation of ribosome biogenesis"/>
    <property type="evidence" value="ECO:0007669"/>
    <property type="project" value="UniProtKB-UniRule"/>
</dbReference>
<dbReference type="InterPro" id="IPR004394">
    <property type="entry name" value="Iojap/RsfS/C7orf30"/>
</dbReference>
<dbReference type="GO" id="GO:0042256">
    <property type="term" value="P:cytosolic ribosome assembly"/>
    <property type="evidence" value="ECO:0007669"/>
    <property type="project" value="UniProtKB-UniRule"/>
</dbReference>
<keyword evidence="2" id="KW-0678">Repressor</keyword>
<evidence type="ECO:0000313" key="3">
    <source>
        <dbReference type="EMBL" id="POR05669.1"/>
    </source>
</evidence>
<dbReference type="Proteomes" id="UP000237350">
    <property type="component" value="Unassembled WGS sequence"/>
</dbReference>
<dbReference type="InterPro" id="IPR043519">
    <property type="entry name" value="NT_sf"/>
</dbReference>
<evidence type="ECO:0000313" key="4">
    <source>
        <dbReference type="Proteomes" id="UP000237350"/>
    </source>
</evidence>
<comment type="subunit">
    <text evidence="2">Interacts with ribosomal protein uL14 (rplN).</text>
</comment>
<evidence type="ECO:0000256" key="2">
    <source>
        <dbReference type="HAMAP-Rule" id="MF_01477"/>
    </source>
</evidence>
<sequence>MEEQCGPLDSNSAACRVAGFLDELGATDVIALDISAHSAFADAFVIAQANSRGQLQGFQRQVEEQLFELGLLASNHRKRGDESGWYLIDCGSVIVHLMLQEQREFYGLEKLWYDATVLWKSGSQS</sequence>
<dbReference type="GO" id="GO:0017148">
    <property type="term" value="P:negative regulation of translation"/>
    <property type="evidence" value="ECO:0007669"/>
    <property type="project" value="UniProtKB-UniRule"/>
</dbReference>
<comment type="caution">
    <text evidence="3">The sequence shown here is derived from an EMBL/GenBank/DDBJ whole genome shotgun (WGS) entry which is preliminary data.</text>
</comment>
<keyword evidence="2" id="KW-0963">Cytoplasm</keyword>